<gene>
    <name evidence="1" type="ORF">QE152_g183</name>
</gene>
<dbReference type="Proteomes" id="UP001458880">
    <property type="component" value="Unassembled WGS sequence"/>
</dbReference>
<dbReference type="EMBL" id="JASPKY010000002">
    <property type="protein sequence ID" value="KAK9759017.1"/>
    <property type="molecule type" value="Genomic_DNA"/>
</dbReference>
<keyword evidence="2" id="KW-1185">Reference proteome</keyword>
<evidence type="ECO:0000313" key="2">
    <source>
        <dbReference type="Proteomes" id="UP001458880"/>
    </source>
</evidence>
<name>A0AAW1NKG2_POPJA</name>
<protein>
    <submittedName>
        <fullName evidence="1">Transposase, type 1</fullName>
    </submittedName>
</protein>
<accession>A0AAW1NKG2</accession>
<comment type="caution">
    <text evidence="1">The sequence shown here is derived from an EMBL/GenBank/DDBJ whole genome shotgun (WGS) entry which is preliminary data.</text>
</comment>
<sequence length="108" mass="12200">MASHNITSQSQGQADNLSTQGYGNGVLLVVFWDRHGVLLVEFMQQETIHNKRRGLLTSEFCCCMTMSDPILPLNASDFHLFRYLKEFFGGKRFAIDDEVKEAVQGIIS</sequence>
<reference evidence="1 2" key="1">
    <citation type="journal article" date="2024" name="BMC Genomics">
        <title>De novo assembly and annotation of Popillia japonica's genome with initial clues to its potential as an invasive pest.</title>
        <authorList>
            <person name="Cucini C."/>
            <person name="Boschi S."/>
            <person name="Funari R."/>
            <person name="Cardaioli E."/>
            <person name="Iannotti N."/>
            <person name="Marturano G."/>
            <person name="Paoli F."/>
            <person name="Bruttini M."/>
            <person name="Carapelli A."/>
            <person name="Frati F."/>
            <person name="Nardi F."/>
        </authorList>
    </citation>
    <scope>NUCLEOTIDE SEQUENCE [LARGE SCALE GENOMIC DNA]</scope>
    <source>
        <strain evidence="1">DMR45628</strain>
    </source>
</reference>
<evidence type="ECO:0000313" key="1">
    <source>
        <dbReference type="EMBL" id="KAK9759017.1"/>
    </source>
</evidence>
<organism evidence="1 2">
    <name type="scientific">Popillia japonica</name>
    <name type="common">Japanese beetle</name>
    <dbReference type="NCBI Taxonomy" id="7064"/>
    <lineage>
        <taxon>Eukaryota</taxon>
        <taxon>Metazoa</taxon>
        <taxon>Ecdysozoa</taxon>
        <taxon>Arthropoda</taxon>
        <taxon>Hexapoda</taxon>
        <taxon>Insecta</taxon>
        <taxon>Pterygota</taxon>
        <taxon>Neoptera</taxon>
        <taxon>Endopterygota</taxon>
        <taxon>Coleoptera</taxon>
        <taxon>Polyphaga</taxon>
        <taxon>Scarabaeiformia</taxon>
        <taxon>Scarabaeidae</taxon>
        <taxon>Rutelinae</taxon>
        <taxon>Popillia</taxon>
    </lineage>
</organism>
<dbReference type="AlphaFoldDB" id="A0AAW1NKG2"/>
<proteinExistence type="predicted"/>